<evidence type="ECO:0000313" key="1">
    <source>
        <dbReference type="EMBL" id="MPN61303.1"/>
    </source>
</evidence>
<accession>A0A645JNZ1</accession>
<proteinExistence type="predicted"/>
<gene>
    <name evidence="1" type="ORF">SDC9_209038</name>
</gene>
<name>A0A645JNZ1_9ZZZZ</name>
<reference evidence="1" key="1">
    <citation type="submission" date="2019-08" db="EMBL/GenBank/DDBJ databases">
        <authorList>
            <person name="Kucharzyk K."/>
            <person name="Murdoch R.W."/>
            <person name="Higgins S."/>
            <person name="Loffler F."/>
        </authorList>
    </citation>
    <scope>NUCLEOTIDE SEQUENCE</scope>
</reference>
<dbReference type="EMBL" id="VSSQ01137726">
    <property type="protein sequence ID" value="MPN61303.1"/>
    <property type="molecule type" value="Genomic_DNA"/>
</dbReference>
<organism evidence="1">
    <name type="scientific">bioreactor metagenome</name>
    <dbReference type="NCBI Taxonomy" id="1076179"/>
    <lineage>
        <taxon>unclassified sequences</taxon>
        <taxon>metagenomes</taxon>
        <taxon>ecological metagenomes</taxon>
    </lineage>
</organism>
<protein>
    <submittedName>
        <fullName evidence="1">Uncharacterized protein</fullName>
    </submittedName>
</protein>
<dbReference type="AlphaFoldDB" id="A0A645JNZ1"/>
<sequence length="82" mass="8852">MRLHGLLIEVGHQAALELDKEPRHIAGFLIEQPGHPVACGTVEPAVGGQKPESHPALVHIRRGRLLKARDIMAPKTETAVGQ</sequence>
<comment type="caution">
    <text evidence="1">The sequence shown here is derived from an EMBL/GenBank/DDBJ whole genome shotgun (WGS) entry which is preliminary data.</text>
</comment>